<accession>A0ABP9RXY3</accession>
<evidence type="ECO:0000313" key="3">
    <source>
        <dbReference type="EMBL" id="GAA5188954.1"/>
    </source>
</evidence>
<evidence type="ECO:0000256" key="1">
    <source>
        <dbReference type="SAM" id="SignalP"/>
    </source>
</evidence>
<dbReference type="EMBL" id="BAABLF010000006">
    <property type="protein sequence ID" value="GAA5188954.1"/>
    <property type="molecule type" value="Genomic_DNA"/>
</dbReference>
<protein>
    <submittedName>
        <fullName evidence="3">DUF6268 family outer membrane beta-barrel protein</fullName>
    </submittedName>
</protein>
<dbReference type="Proteomes" id="UP001501600">
    <property type="component" value="Unassembled WGS sequence"/>
</dbReference>
<evidence type="ECO:0000313" key="4">
    <source>
        <dbReference type="Proteomes" id="UP001501600"/>
    </source>
</evidence>
<reference evidence="4" key="1">
    <citation type="journal article" date="2019" name="Int. J. Syst. Evol. Microbiol.">
        <title>The Global Catalogue of Microorganisms (GCM) 10K type strain sequencing project: providing services to taxonomists for standard genome sequencing and annotation.</title>
        <authorList>
            <consortium name="The Broad Institute Genomics Platform"/>
            <consortium name="The Broad Institute Genome Sequencing Center for Infectious Disease"/>
            <person name="Wu L."/>
            <person name="Ma J."/>
        </authorList>
    </citation>
    <scope>NUCLEOTIDE SEQUENCE [LARGE SCALE GENOMIC DNA]</scope>
    <source>
        <strain evidence="4">JCM 18720</strain>
    </source>
</reference>
<organism evidence="3 4">
    <name type="scientific">Ferrimonas gelatinilytica</name>
    <dbReference type="NCBI Taxonomy" id="1255257"/>
    <lineage>
        <taxon>Bacteria</taxon>
        <taxon>Pseudomonadati</taxon>
        <taxon>Pseudomonadota</taxon>
        <taxon>Gammaproteobacteria</taxon>
        <taxon>Alteromonadales</taxon>
        <taxon>Ferrimonadaceae</taxon>
        <taxon>Ferrimonas</taxon>
    </lineage>
</organism>
<gene>
    <name evidence="3" type="ORF">GCM10025772_10220</name>
</gene>
<feature type="signal peptide" evidence="1">
    <location>
        <begin position="1"/>
        <end position="18"/>
    </location>
</feature>
<comment type="caution">
    <text evidence="3">The sequence shown here is derived from an EMBL/GenBank/DDBJ whole genome shotgun (WGS) entry which is preliminary data.</text>
</comment>
<dbReference type="InterPro" id="IPR046235">
    <property type="entry name" value="DUF6268"/>
</dbReference>
<dbReference type="Pfam" id="PF19783">
    <property type="entry name" value="DUF6268"/>
    <property type="match status" value="1"/>
</dbReference>
<dbReference type="RefSeq" id="WP_345315971.1">
    <property type="nucleotide sequence ID" value="NZ_BAABLF010000006.1"/>
</dbReference>
<feature type="chain" id="PRO_5045356319" evidence="1">
    <location>
        <begin position="19"/>
        <end position="289"/>
    </location>
</feature>
<name>A0ABP9RXY3_9GAMM</name>
<proteinExistence type="predicted"/>
<feature type="domain" description="DUF6268" evidence="2">
    <location>
        <begin position="98"/>
        <end position="204"/>
    </location>
</feature>
<dbReference type="SUPFAM" id="SSF56935">
    <property type="entry name" value="Porins"/>
    <property type="match status" value="1"/>
</dbReference>
<sequence>MKSLYLLLLATLSLSAHARPPAPPPWTLDIYGIQMQKGELAQDGDFDDSELGLQFGYSTRLGPKWILGARVNYDYRRFDFDRTALFDGALETWSHRQRVGLGFNAIHLLNQRWSLILAPRVQWSAAQEASLSDGFSYGLLAGGMAKVNPDLQLGVGFSYLNDVKDTTFFPIILVKWQISERWKLDNPFEPGFSGGAGLELSYRWNPHYEFAFGGAYRSDRFVVNDGAVETQAPLAFLRWSYFPEGDWDLSILLGYRFSGEMEWDPNGSGRRKQNIDARLGVGASLAFKF</sequence>
<keyword evidence="1" id="KW-0732">Signal</keyword>
<evidence type="ECO:0000259" key="2">
    <source>
        <dbReference type="Pfam" id="PF19783"/>
    </source>
</evidence>
<keyword evidence="4" id="KW-1185">Reference proteome</keyword>